<keyword evidence="10 13" id="KW-0472">Membrane</keyword>
<keyword evidence="2" id="KW-0813">Transport</keyword>
<dbReference type="PROSITE" id="PS00371">
    <property type="entry name" value="PTS_EIIA_TYPE_1_HIS"/>
    <property type="match status" value="1"/>
</dbReference>
<evidence type="ECO:0000256" key="5">
    <source>
        <dbReference type="ARBA" id="ARBA00022679"/>
    </source>
</evidence>
<dbReference type="FunFam" id="3.30.1360.60:FF:000001">
    <property type="entry name" value="PTS system glucose-specific IIBC component PtsG"/>
    <property type="match status" value="1"/>
</dbReference>
<evidence type="ECO:0000256" key="2">
    <source>
        <dbReference type="ARBA" id="ARBA00022448"/>
    </source>
</evidence>
<evidence type="ECO:0000256" key="3">
    <source>
        <dbReference type="ARBA" id="ARBA00022475"/>
    </source>
</evidence>
<feature type="domain" description="PTS EIIC type-1" evidence="16">
    <location>
        <begin position="107"/>
        <end position="466"/>
    </location>
</feature>
<dbReference type="FunFam" id="2.70.70.10:FF:000001">
    <property type="entry name" value="PTS system glucose-specific IIA component"/>
    <property type="match status" value="1"/>
</dbReference>
<evidence type="ECO:0000256" key="13">
    <source>
        <dbReference type="SAM" id="Phobius"/>
    </source>
</evidence>
<evidence type="ECO:0000256" key="7">
    <source>
        <dbReference type="ARBA" id="ARBA00022692"/>
    </source>
</evidence>
<dbReference type="Pfam" id="PF02378">
    <property type="entry name" value="PTS_EIIC"/>
    <property type="match status" value="1"/>
</dbReference>
<dbReference type="Pfam" id="PF00367">
    <property type="entry name" value="PTS_EIIB"/>
    <property type="match status" value="1"/>
</dbReference>
<keyword evidence="9 13" id="KW-1133">Transmembrane helix</keyword>
<dbReference type="AlphaFoldDB" id="A0A9D2QF99"/>
<feature type="transmembrane region" description="Helical" evidence="13">
    <location>
        <begin position="364"/>
        <end position="384"/>
    </location>
</feature>
<comment type="caution">
    <text evidence="17">The sequence shown here is derived from an EMBL/GenBank/DDBJ whole genome shotgun (WGS) entry which is preliminary data.</text>
</comment>
<evidence type="ECO:0000256" key="6">
    <source>
        <dbReference type="ARBA" id="ARBA00022683"/>
    </source>
</evidence>
<feature type="active site" description="Phosphocysteine intermediate; for EIIB activity" evidence="11">
    <location>
        <position position="26"/>
    </location>
</feature>
<keyword evidence="7 13" id="KW-0812">Transmembrane</keyword>
<feature type="transmembrane region" description="Helical" evidence="13">
    <location>
        <begin position="430"/>
        <end position="451"/>
    </location>
</feature>
<dbReference type="PROSITE" id="PS51098">
    <property type="entry name" value="PTS_EIIB_TYPE_1"/>
    <property type="match status" value="1"/>
</dbReference>
<evidence type="ECO:0000313" key="18">
    <source>
        <dbReference type="Proteomes" id="UP000823922"/>
    </source>
</evidence>
<feature type="transmembrane region" description="Helical" evidence="13">
    <location>
        <begin position="332"/>
        <end position="352"/>
    </location>
</feature>
<feature type="transmembrane region" description="Helical" evidence="13">
    <location>
        <begin position="112"/>
        <end position="133"/>
    </location>
</feature>
<name>A0A9D2QF99_9FIRM</name>
<dbReference type="InterPro" id="IPR010973">
    <property type="entry name" value="PTS_IIBC_sucr"/>
</dbReference>
<dbReference type="InterPro" id="IPR011055">
    <property type="entry name" value="Dup_hybrid_motif"/>
</dbReference>
<dbReference type="PANTHER" id="PTHR30175:SF7">
    <property type="entry name" value="NEGATIVE REGULATOR OF SACY ACTIVITY"/>
    <property type="match status" value="1"/>
</dbReference>
<dbReference type="PROSITE" id="PS51103">
    <property type="entry name" value="PTS_EIIC_TYPE_1"/>
    <property type="match status" value="1"/>
</dbReference>
<feature type="transmembrane region" description="Helical" evidence="13">
    <location>
        <begin position="177"/>
        <end position="198"/>
    </location>
</feature>
<feature type="transmembrane region" description="Helical" evidence="13">
    <location>
        <begin position="218"/>
        <end position="237"/>
    </location>
</feature>
<evidence type="ECO:0000256" key="9">
    <source>
        <dbReference type="ARBA" id="ARBA00022989"/>
    </source>
</evidence>
<dbReference type="NCBIfam" id="TIGR00826">
    <property type="entry name" value="EIIB_glc"/>
    <property type="match status" value="1"/>
</dbReference>
<evidence type="ECO:0000256" key="12">
    <source>
        <dbReference type="SAM" id="MobiDB-lite"/>
    </source>
</evidence>
<keyword evidence="3" id="KW-1003">Cell membrane</keyword>
<dbReference type="GO" id="GO:0016301">
    <property type="term" value="F:kinase activity"/>
    <property type="evidence" value="ECO:0007669"/>
    <property type="project" value="UniProtKB-KW"/>
</dbReference>
<keyword evidence="5 17" id="KW-0808">Transferase</keyword>
<feature type="domain" description="PTS EIIA type-1" evidence="14">
    <location>
        <begin position="522"/>
        <end position="626"/>
    </location>
</feature>
<keyword evidence="6" id="KW-0598">Phosphotransferase system</keyword>
<dbReference type="CDD" id="cd00212">
    <property type="entry name" value="PTS_IIB_glc"/>
    <property type="match status" value="1"/>
</dbReference>
<dbReference type="Gene3D" id="3.30.1360.60">
    <property type="entry name" value="Glucose permease domain IIB"/>
    <property type="match status" value="1"/>
</dbReference>
<evidence type="ECO:0000313" key="17">
    <source>
        <dbReference type="EMBL" id="HJC86499.1"/>
    </source>
</evidence>
<reference evidence="17" key="2">
    <citation type="submission" date="2021-04" db="EMBL/GenBank/DDBJ databases">
        <authorList>
            <person name="Gilroy R."/>
        </authorList>
    </citation>
    <scope>NUCLEOTIDE SEQUENCE</scope>
    <source>
        <strain evidence="17">ChiBcec1-1630</strain>
    </source>
</reference>
<dbReference type="Proteomes" id="UP000823922">
    <property type="component" value="Unassembled WGS sequence"/>
</dbReference>
<feature type="region of interest" description="Disordered" evidence="12">
    <location>
        <begin position="461"/>
        <end position="499"/>
    </location>
</feature>
<comment type="subcellular location">
    <subcellularLocation>
        <location evidence="1">Cell membrane</location>
        <topology evidence="1">Multi-pass membrane protein</topology>
    </subcellularLocation>
</comment>
<dbReference type="InterPro" id="IPR036878">
    <property type="entry name" value="Glu_permease_IIB"/>
</dbReference>
<feature type="transmembrane region" description="Helical" evidence="13">
    <location>
        <begin position="289"/>
        <end position="312"/>
    </location>
</feature>
<gene>
    <name evidence="17" type="ORF">H9926_00580</name>
</gene>
<dbReference type="Gene3D" id="2.70.70.10">
    <property type="entry name" value="Glucose Permease (Domain IIA)"/>
    <property type="match status" value="1"/>
</dbReference>
<dbReference type="PANTHER" id="PTHR30175">
    <property type="entry name" value="PHOSPHOTRANSFERASE SYSTEM TRANSPORT PROTEIN"/>
    <property type="match status" value="1"/>
</dbReference>
<keyword evidence="4" id="KW-0762">Sugar transport</keyword>
<dbReference type="EMBL" id="DWVS01000019">
    <property type="protein sequence ID" value="HJC86499.1"/>
    <property type="molecule type" value="Genomic_DNA"/>
</dbReference>
<dbReference type="SUPFAM" id="SSF55604">
    <property type="entry name" value="Glucose permease domain IIB"/>
    <property type="match status" value="1"/>
</dbReference>
<evidence type="ECO:0000256" key="4">
    <source>
        <dbReference type="ARBA" id="ARBA00022597"/>
    </source>
</evidence>
<evidence type="ECO:0000256" key="11">
    <source>
        <dbReference type="PROSITE-ProRule" id="PRU00421"/>
    </source>
</evidence>
<reference evidence="17" key="1">
    <citation type="journal article" date="2021" name="PeerJ">
        <title>Extensive microbial diversity within the chicken gut microbiome revealed by metagenomics and culture.</title>
        <authorList>
            <person name="Gilroy R."/>
            <person name="Ravi A."/>
            <person name="Getino M."/>
            <person name="Pursley I."/>
            <person name="Horton D.L."/>
            <person name="Alikhan N.F."/>
            <person name="Baker D."/>
            <person name="Gharbi K."/>
            <person name="Hall N."/>
            <person name="Watson M."/>
            <person name="Adriaenssens E.M."/>
            <person name="Foster-Nyarko E."/>
            <person name="Jarju S."/>
            <person name="Secka A."/>
            <person name="Antonio M."/>
            <person name="Oren A."/>
            <person name="Chaudhuri R.R."/>
            <person name="La Ragione R."/>
            <person name="Hildebrand F."/>
            <person name="Pallen M.J."/>
        </authorList>
    </citation>
    <scope>NUCLEOTIDE SEQUENCE</scope>
    <source>
        <strain evidence="17">ChiBcec1-1630</strain>
    </source>
</reference>
<dbReference type="NCBIfam" id="TIGR00830">
    <property type="entry name" value="PTBA"/>
    <property type="match status" value="1"/>
</dbReference>
<evidence type="ECO:0000256" key="1">
    <source>
        <dbReference type="ARBA" id="ARBA00004651"/>
    </source>
</evidence>
<proteinExistence type="predicted"/>
<dbReference type="PROSITE" id="PS51093">
    <property type="entry name" value="PTS_EIIA_TYPE_1"/>
    <property type="match status" value="1"/>
</dbReference>
<evidence type="ECO:0000259" key="14">
    <source>
        <dbReference type="PROSITE" id="PS51093"/>
    </source>
</evidence>
<dbReference type="GO" id="GO:0005886">
    <property type="term" value="C:plasma membrane"/>
    <property type="evidence" value="ECO:0007669"/>
    <property type="project" value="UniProtKB-SubCell"/>
</dbReference>
<dbReference type="EC" id="2.7.1.211" evidence="17"/>
<dbReference type="GO" id="GO:0008982">
    <property type="term" value="F:protein-N(PI)-phosphohistidine-sugar phosphotransferase activity"/>
    <property type="evidence" value="ECO:0007669"/>
    <property type="project" value="InterPro"/>
</dbReference>
<evidence type="ECO:0000256" key="10">
    <source>
        <dbReference type="ARBA" id="ARBA00023136"/>
    </source>
</evidence>
<organism evidence="17 18">
    <name type="scientific">Candidatus Eisenbergiella intestinigallinarum</name>
    <dbReference type="NCBI Taxonomy" id="2838549"/>
    <lineage>
        <taxon>Bacteria</taxon>
        <taxon>Bacillati</taxon>
        <taxon>Bacillota</taxon>
        <taxon>Clostridia</taxon>
        <taxon>Lachnospirales</taxon>
        <taxon>Lachnospiraceae</taxon>
        <taxon>Eisenbergiella</taxon>
    </lineage>
</organism>
<protein>
    <submittedName>
        <fullName evidence="17">Sucrose-specific PTS transporter subunit IIBC</fullName>
        <ecNumber evidence="17">2.7.1.211</ecNumber>
    </submittedName>
</protein>
<feature type="transmembrane region" description="Helical" evidence="13">
    <location>
        <begin position="145"/>
        <end position="165"/>
    </location>
</feature>
<keyword evidence="8" id="KW-0418">Kinase</keyword>
<dbReference type="PROSITE" id="PS01035">
    <property type="entry name" value="PTS_EIIB_TYPE_1_CYS"/>
    <property type="match status" value="1"/>
</dbReference>
<dbReference type="InterPro" id="IPR013013">
    <property type="entry name" value="PTS_EIIC_1"/>
</dbReference>
<dbReference type="InterPro" id="IPR050558">
    <property type="entry name" value="PTS_Sugar-Specific_Components"/>
</dbReference>
<dbReference type="GO" id="GO:0090589">
    <property type="term" value="F:protein-phosphocysteine-trehalose phosphotransferase system transporter activity"/>
    <property type="evidence" value="ECO:0007669"/>
    <property type="project" value="TreeGrafter"/>
</dbReference>
<dbReference type="Pfam" id="PF00358">
    <property type="entry name" value="PTS_EIIA_1"/>
    <property type="match status" value="1"/>
</dbReference>
<feature type="transmembrane region" description="Helical" evidence="13">
    <location>
        <begin position="391"/>
        <end position="424"/>
    </location>
</feature>
<dbReference type="InterPro" id="IPR018113">
    <property type="entry name" value="PTrfase_EIIB_Cys"/>
</dbReference>
<dbReference type="GO" id="GO:0009401">
    <property type="term" value="P:phosphoenolpyruvate-dependent sugar phosphotransferase system"/>
    <property type="evidence" value="ECO:0007669"/>
    <property type="project" value="UniProtKB-KW"/>
</dbReference>
<dbReference type="GO" id="GO:0015771">
    <property type="term" value="P:trehalose transport"/>
    <property type="evidence" value="ECO:0007669"/>
    <property type="project" value="TreeGrafter"/>
</dbReference>
<dbReference type="NCBIfam" id="TIGR01996">
    <property type="entry name" value="PTS-II-BC-sucr"/>
    <property type="match status" value="1"/>
</dbReference>
<evidence type="ECO:0000259" key="15">
    <source>
        <dbReference type="PROSITE" id="PS51098"/>
    </source>
</evidence>
<evidence type="ECO:0000256" key="8">
    <source>
        <dbReference type="ARBA" id="ARBA00022777"/>
    </source>
</evidence>
<dbReference type="InterPro" id="IPR003352">
    <property type="entry name" value="PTS_EIIC"/>
</dbReference>
<feature type="transmembrane region" description="Helical" evidence="13">
    <location>
        <begin position="249"/>
        <end position="277"/>
    </location>
</feature>
<accession>A0A9D2QF99</accession>
<evidence type="ECO:0000259" key="16">
    <source>
        <dbReference type="PROSITE" id="PS51103"/>
    </source>
</evidence>
<sequence length="652" mass="69172">MDYRKAAQEVYDNIGGRSNIVSAAHCATRLRLVIADNEKCDKEAVENIDGVKGVFFASGQLQIIFGTGTVNKVYEEFVRIAGIQSASKEEVKQAASAKTSIWKRAIKTLGDVFVPIIPAIVASGLLMGLLEGLCNVWPQMAESGTYTIIHLFSNAAFTFLPILVAVSAAKVFGGNQFLGAVIGMIMIHPDLMNAWSVASADSIPTAEVWFGLYEINLTGYQGHVIPVVIAVWFMSMLEKRLHKIVPEIIDLFVTPLVTVLVTGYLTLTIFGPIFSWIENGVLSGMQWLITLPFGIGAALCGAAYAPTVVAGVHHMYNALEAGLLSSTGLNTWMPIATAANVAQGAAALALAVKTRNKKTKALALPASLSAFLGITEPAIFGVNIRYMKPFVAGIIGGACGALVAGWTGIGATAYGVTGLFGYLITTDYTLQYTLVIVTAVAVAFVLSWILYSDETVEGQKTAEGKEAVGSADAADESETQKQVEEAAETQPEEAADRTQDKAAYQVFSPLNGNAIPLSEVKDETFAGEILGKGMAVIPSEGKVYAPFDGTVETIFPTGHAVALKSAQGVEALIHVGMDTVKLNGKYYTAKVQDGASVKKGDLLVEFDLDGIRSEGYDVTTPVVITNTDEYAQVKAAKTGKTTAGDPVIEIVR</sequence>
<dbReference type="InterPro" id="IPR001127">
    <property type="entry name" value="PTS_EIIA_1_perm"/>
</dbReference>
<feature type="domain" description="PTS EIIB type-1" evidence="15">
    <location>
        <begin position="4"/>
        <end position="87"/>
    </location>
</feature>
<dbReference type="InterPro" id="IPR001996">
    <property type="entry name" value="PTS_IIB_1"/>
</dbReference>
<dbReference type="SUPFAM" id="SSF51261">
    <property type="entry name" value="Duplicated hybrid motif"/>
    <property type="match status" value="1"/>
</dbReference>